<keyword evidence="2 3" id="KW-0690">Ribosome biogenesis</keyword>
<dbReference type="InterPro" id="IPR000238">
    <property type="entry name" value="RbfA"/>
</dbReference>
<proteinExistence type="inferred from homology"/>
<dbReference type="EMBL" id="CP026923">
    <property type="protein sequence ID" value="AVG23611.1"/>
    <property type="molecule type" value="Genomic_DNA"/>
</dbReference>
<dbReference type="InterPro" id="IPR023799">
    <property type="entry name" value="RbfA_dom_sf"/>
</dbReference>
<dbReference type="RefSeq" id="WP_104913195.1">
    <property type="nucleotide sequence ID" value="NZ_CP026923.1"/>
</dbReference>
<evidence type="ECO:0000313" key="5">
    <source>
        <dbReference type="EMBL" id="AVG23611.1"/>
    </source>
</evidence>
<dbReference type="SUPFAM" id="SSF89919">
    <property type="entry name" value="Ribosome-binding factor A, RbfA"/>
    <property type="match status" value="1"/>
</dbReference>
<feature type="compositionally biased region" description="Basic and acidic residues" evidence="4">
    <location>
        <begin position="133"/>
        <end position="145"/>
    </location>
</feature>
<comment type="subcellular location">
    <subcellularLocation>
        <location evidence="3">Cytoplasm</location>
    </subcellularLocation>
</comment>
<dbReference type="KEGG" id="psai:C3B54_11626"/>
<dbReference type="AlphaFoldDB" id="A0A2L2BPL6"/>
<evidence type="ECO:0000256" key="4">
    <source>
        <dbReference type="SAM" id="MobiDB-lite"/>
    </source>
</evidence>
<dbReference type="PANTHER" id="PTHR33515:SF1">
    <property type="entry name" value="RIBOSOME-BINDING FACTOR A, CHLOROPLASTIC-RELATED"/>
    <property type="match status" value="1"/>
</dbReference>
<dbReference type="PANTHER" id="PTHR33515">
    <property type="entry name" value="RIBOSOME-BINDING FACTOR A, CHLOROPLASTIC-RELATED"/>
    <property type="match status" value="1"/>
</dbReference>
<reference evidence="5 6" key="1">
    <citation type="submission" date="2018-02" db="EMBL/GenBank/DDBJ databases">
        <title>Complete genome of the streamlined marine actinobacterium Pontimonas salivibrio CL-TW6 adapted to coastal planktonic lifestype.</title>
        <authorList>
            <person name="Cho B.C."/>
            <person name="Hardies S.C."/>
            <person name="Jang G.I."/>
            <person name="Hwang C.Y."/>
        </authorList>
    </citation>
    <scope>NUCLEOTIDE SEQUENCE [LARGE SCALE GENOMIC DNA]</scope>
    <source>
        <strain evidence="5 6">CL-TW6</strain>
    </source>
</reference>
<dbReference type="GO" id="GO:0005829">
    <property type="term" value="C:cytosol"/>
    <property type="evidence" value="ECO:0007669"/>
    <property type="project" value="TreeGrafter"/>
</dbReference>
<evidence type="ECO:0000256" key="1">
    <source>
        <dbReference type="ARBA" id="ARBA00022490"/>
    </source>
</evidence>
<evidence type="ECO:0000313" key="6">
    <source>
        <dbReference type="Proteomes" id="UP000243077"/>
    </source>
</evidence>
<evidence type="ECO:0000256" key="3">
    <source>
        <dbReference type="HAMAP-Rule" id="MF_00003"/>
    </source>
</evidence>
<comment type="function">
    <text evidence="3">One of several proteins that assist in the late maturation steps of the functional core of the 30S ribosomal subunit. Associates with free 30S ribosomal subunits (but not with 30S subunits that are part of 70S ribosomes or polysomes). Required for efficient processing of 16S rRNA. May interact with the 5'-terminal helix region of 16S rRNA.</text>
</comment>
<dbReference type="Proteomes" id="UP000243077">
    <property type="component" value="Chromosome"/>
</dbReference>
<comment type="similarity">
    <text evidence="3">Belongs to the RbfA family.</text>
</comment>
<sequence length="145" mass="16075">MSNSPRVRKMADQIHRVLAERLQKGLRDPDMGYVTITDVKVTGDLQHATVFYTVLGTDDEREASGKALARATGMLRTEVGRHMRVRLVPTLEFVLDALPGTVEDIDRLLDEAKQRDEQLRDVAAGAQPAGDADPYRSEDADDSAR</sequence>
<keyword evidence="1 3" id="KW-0963">Cytoplasm</keyword>
<feature type="region of interest" description="Disordered" evidence="4">
    <location>
        <begin position="116"/>
        <end position="145"/>
    </location>
</feature>
<dbReference type="GO" id="GO:0030490">
    <property type="term" value="P:maturation of SSU-rRNA"/>
    <property type="evidence" value="ECO:0007669"/>
    <property type="project" value="UniProtKB-UniRule"/>
</dbReference>
<organism evidence="5 6">
    <name type="scientific">Pontimonas salivibrio</name>
    <dbReference type="NCBI Taxonomy" id="1159327"/>
    <lineage>
        <taxon>Bacteria</taxon>
        <taxon>Bacillati</taxon>
        <taxon>Actinomycetota</taxon>
        <taxon>Actinomycetes</taxon>
        <taxon>Micrococcales</taxon>
        <taxon>Microbacteriaceae</taxon>
        <taxon>Pontimonas</taxon>
    </lineage>
</organism>
<accession>A0A2L2BPL6</accession>
<gene>
    <name evidence="3" type="primary">rbfA</name>
    <name evidence="5" type="ORF">C3B54_11626</name>
</gene>
<dbReference type="InterPro" id="IPR020053">
    <property type="entry name" value="Ribosome-bd_factorA_CS"/>
</dbReference>
<dbReference type="PROSITE" id="PS01319">
    <property type="entry name" value="RBFA"/>
    <property type="match status" value="1"/>
</dbReference>
<dbReference type="HAMAP" id="MF_00003">
    <property type="entry name" value="RbfA"/>
    <property type="match status" value="1"/>
</dbReference>
<dbReference type="InterPro" id="IPR015946">
    <property type="entry name" value="KH_dom-like_a/b"/>
</dbReference>
<evidence type="ECO:0000256" key="2">
    <source>
        <dbReference type="ARBA" id="ARBA00022517"/>
    </source>
</evidence>
<keyword evidence="6" id="KW-1185">Reference proteome</keyword>
<comment type="subunit">
    <text evidence="3">Monomer. Binds 30S ribosomal subunits, but not 50S ribosomal subunits or 70S ribosomes.</text>
</comment>
<dbReference type="GO" id="GO:0043024">
    <property type="term" value="F:ribosomal small subunit binding"/>
    <property type="evidence" value="ECO:0007669"/>
    <property type="project" value="TreeGrafter"/>
</dbReference>
<name>A0A2L2BPL6_9MICO</name>
<protein>
    <recommendedName>
        <fullName evidence="3">Ribosome-binding factor A</fullName>
    </recommendedName>
</protein>
<feature type="compositionally biased region" description="Low complexity" evidence="4">
    <location>
        <begin position="123"/>
        <end position="132"/>
    </location>
</feature>
<dbReference type="OrthoDB" id="307788at2"/>
<dbReference type="Gene3D" id="3.30.300.20">
    <property type="match status" value="1"/>
</dbReference>
<dbReference type="Pfam" id="PF02033">
    <property type="entry name" value="RBFA"/>
    <property type="match status" value="1"/>
</dbReference>
<dbReference type="NCBIfam" id="TIGR00082">
    <property type="entry name" value="rbfA"/>
    <property type="match status" value="1"/>
</dbReference>